<dbReference type="InterPro" id="IPR057883">
    <property type="entry name" value="Ig_NFAM1"/>
</dbReference>
<sequence>MESRPPRWRAPPPGPLTAPWLLGWLLSPWTLQLAGGQLVIHTGPPIMVSLANEPVIFSCNITYPYTPEFKTFTVGFFYVDLQGQVSSEKKTHCQPSMGVENQTSTTKCQVTPTLPSSSATGTYYCSVHWPGSVGRGNGTFILVRDTGYQEPPRPPKNLLFFCFIGLLSVLSILGTALVLWKKKQKQAPQKQLARKSPAASAPPAESLYTALQRRETEVYACMQTEASSPPPSQNLLSQEKPHAFENVSDFNEVYENL</sequence>
<dbReference type="Proteomes" id="UP000694851">
    <property type="component" value="Unplaced"/>
</dbReference>
<evidence type="ECO:0000256" key="1">
    <source>
        <dbReference type="SAM" id="MobiDB-lite"/>
    </source>
</evidence>
<feature type="chain" id="PRO_5034295831" evidence="3">
    <location>
        <begin position="37"/>
        <end position="257"/>
    </location>
</feature>
<evidence type="ECO:0000259" key="4">
    <source>
        <dbReference type="Pfam" id="PF25830"/>
    </source>
</evidence>
<dbReference type="RefSeq" id="XP_019479524.1">
    <property type="nucleotide sequence ID" value="XM_019623979.1"/>
</dbReference>
<dbReference type="OrthoDB" id="9898104at2759"/>
<feature type="transmembrane region" description="Helical" evidence="2">
    <location>
        <begin position="158"/>
        <end position="180"/>
    </location>
</feature>
<keyword evidence="2" id="KW-0812">Transmembrane</keyword>
<feature type="signal peptide" evidence="3">
    <location>
        <begin position="1"/>
        <end position="36"/>
    </location>
</feature>
<dbReference type="GeneID" id="109371458"/>
<evidence type="ECO:0000313" key="5">
    <source>
        <dbReference type="Proteomes" id="UP000694851"/>
    </source>
</evidence>
<evidence type="ECO:0000313" key="6">
    <source>
        <dbReference type="RefSeq" id="XP_019479524.1"/>
    </source>
</evidence>
<dbReference type="CTD" id="150372"/>
<dbReference type="InterPro" id="IPR013783">
    <property type="entry name" value="Ig-like_fold"/>
</dbReference>
<dbReference type="GO" id="GO:0001819">
    <property type="term" value="P:positive regulation of cytokine production"/>
    <property type="evidence" value="ECO:0007669"/>
    <property type="project" value="InterPro"/>
</dbReference>
<dbReference type="InterPro" id="IPR033549">
    <property type="entry name" value="NFAM1"/>
</dbReference>
<evidence type="ECO:0000256" key="3">
    <source>
        <dbReference type="SAM" id="SignalP"/>
    </source>
</evidence>
<dbReference type="GO" id="GO:0050861">
    <property type="term" value="P:positive regulation of B cell receptor signaling pathway"/>
    <property type="evidence" value="ECO:0007669"/>
    <property type="project" value="InterPro"/>
</dbReference>
<feature type="domain" description="NFAM1 Ig-like" evidence="4">
    <location>
        <begin position="36"/>
        <end position="144"/>
    </location>
</feature>
<keyword evidence="2" id="KW-1133">Transmembrane helix</keyword>
<accession>A0A8B7PSX7</accession>
<gene>
    <name evidence="6" type="primary">NFAM1</name>
</gene>
<dbReference type="Gene3D" id="2.60.40.10">
    <property type="entry name" value="Immunoglobulins"/>
    <property type="match status" value="1"/>
</dbReference>
<keyword evidence="2" id="KW-0472">Membrane</keyword>
<dbReference type="Pfam" id="PF25830">
    <property type="entry name" value="Ig_NFAM1"/>
    <property type="match status" value="1"/>
</dbReference>
<keyword evidence="5" id="KW-1185">Reference proteome</keyword>
<dbReference type="GO" id="GO:0045577">
    <property type="term" value="P:regulation of B cell differentiation"/>
    <property type="evidence" value="ECO:0007669"/>
    <property type="project" value="InterPro"/>
</dbReference>
<reference evidence="6" key="1">
    <citation type="submission" date="2025-08" db="UniProtKB">
        <authorList>
            <consortium name="RefSeq"/>
        </authorList>
    </citation>
    <scope>IDENTIFICATION</scope>
    <source>
        <tissue evidence="6">Muscle</tissue>
    </source>
</reference>
<dbReference type="AlphaFoldDB" id="A0A8B7PSX7"/>
<evidence type="ECO:0000256" key="2">
    <source>
        <dbReference type="SAM" id="Phobius"/>
    </source>
</evidence>
<keyword evidence="3" id="KW-0732">Signal</keyword>
<organism evidence="5 6">
    <name type="scientific">Hipposideros armiger</name>
    <name type="common">Great Himalayan leaf-nosed bat</name>
    <dbReference type="NCBI Taxonomy" id="186990"/>
    <lineage>
        <taxon>Eukaryota</taxon>
        <taxon>Metazoa</taxon>
        <taxon>Chordata</taxon>
        <taxon>Craniata</taxon>
        <taxon>Vertebrata</taxon>
        <taxon>Euteleostomi</taxon>
        <taxon>Mammalia</taxon>
        <taxon>Eutheria</taxon>
        <taxon>Laurasiatheria</taxon>
        <taxon>Chiroptera</taxon>
        <taxon>Yinpterochiroptera</taxon>
        <taxon>Rhinolophoidea</taxon>
        <taxon>Hipposideridae</taxon>
        <taxon>Hipposideros</taxon>
    </lineage>
</organism>
<dbReference type="GO" id="GO:0045121">
    <property type="term" value="C:membrane raft"/>
    <property type="evidence" value="ECO:0007669"/>
    <property type="project" value="TreeGrafter"/>
</dbReference>
<dbReference type="GO" id="GO:0050853">
    <property type="term" value="P:B cell receptor signaling pathway"/>
    <property type="evidence" value="ECO:0007669"/>
    <property type="project" value="TreeGrafter"/>
</dbReference>
<name>A0A8B7PSX7_HIPAR</name>
<protein>
    <submittedName>
        <fullName evidence="6">NFAT activation molecule 1 isoform X1</fullName>
    </submittedName>
</protein>
<dbReference type="PANTHER" id="PTHR35680">
    <property type="entry name" value="NFAT ACTIVATION MOLECULE 1"/>
    <property type="match status" value="1"/>
</dbReference>
<dbReference type="GO" id="GO:0004888">
    <property type="term" value="F:transmembrane signaling receptor activity"/>
    <property type="evidence" value="ECO:0007669"/>
    <property type="project" value="InterPro"/>
</dbReference>
<dbReference type="KEGG" id="hai:109371458"/>
<feature type="region of interest" description="Disordered" evidence="1">
    <location>
        <begin position="223"/>
        <end position="242"/>
    </location>
</feature>
<proteinExistence type="predicted"/>
<dbReference type="PANTHER" id="PTHR35680:SF1">
    <property type="entry name" value="NFAT ACTIVATION MOLECULE 1"/>
    <property type="match status" value="1"/>
</dbReference>